<evidence type="ECO:0000313" key="2">
    <source>
        <dbReference type="EMBL" id="HIF37192.1"/>
    </source>
</evidence>
<protein>
    <submittedName>
        <fullName evidence="2">Uncharacterized protein</fullName>
    </submittedName>
</protein>
<evidence type="ECO:0000313" key="3">
    <source>
        <dbReference type="Proteomes" id="UP000585802"/>
    </source>
</evidence>
<dbReference type="SUPFAM" id="SSF52540">
    <property type="entry name" value="P-loop containing nucleoside triphosphate hydrolases"/>
    <property type="match status" value="1"/>
</dbReference>
<name>A0A7J4GVV2_9ARCH</name>
<reference evidence="3" key="1">
    <citation type="journal article" date="2019" name="bioRxiv">
        <title>Genome diversification in globally distributed novel marine Proteobacteria is linked to environmental adaptation.</title>
        <authorList>
            <person name="Zhou Z."/>
            <person name="Tran P.Q."/>
            <person name="Kieft K."/>
            <person name="Anantharaman K."/>
        </authorList>
    </citation>
    <scope>NUCLEOTIDE SEQUENCE [LARGE SCALE GENOMIC DNA]</scope>
</reference>
<proteinExistence type="predicted"/>
<evidence type="ECO:0000256" key="1">
    <source>
        <dbReference type="SAM" id="MobiDB-lite"/>
    </source>
</evidence>
<feature type="region of interest" description="Disordered" evidence="1">
    <location>
        <begin position="24"/>
        <end position="48"/>
    </location>
</feature>
<dbReference type="Proteomes" id="UP000585802">
    <property type="component" value="Unassembled WGS sequence"/>
</dbReference>
<sequence>MSYDEILEKIKKARLIADSRKVQFSTGQLKPSEPEKVSESKSSNPPNLEYRTAVKDWSQPTDLAPDGKTFLDLFTSRWKCYSKWPNNVKQLDNLHNNFKDISVSSYFEIPTDPTVVLSEWGLPPNLRKNVYLDDERASHILEVLNSKSDDNYVVIGEPGVGKTTLLFEIFDSFMDKVPTGILTTTEMADAHLEFGIRLFYDDIPENIDIVQGIMDNDAKGLVVTAREADWNKLPDDFQKKFKRLTVPLFSDENVSRLCKRMFDFSNIKYDKLSIKELTNYAQGSPIFIWLMIKEMQYNGVSVLTKNFVSDNSRKGMENYVALILQRLLKDGPNYKKGGLHSLACMIFLSDYMRDRRCNEMLYRSFADEIETEFEEMFDDKQNHNTFNQMIVYLSGEGTTIGFPHDSWADVLQGTGRNNPLRADIQTIKLKFADKKYEDVYKKQAVTGAWETTVSRYKKNMMREKDSFLSMVDTLTYNYTLSDLEKLGVDVEMMREVSSLNSDLPIAARVLSRIQAARPTQVTQIINIQHSVISKSTLEFSKDNINVESSVITDSELNEEDMKTAKHSIVVDSKKK</sequence>
<accession>A0A7J4GVV2</accession>
<dbReference type="EMBL" id="DUCX01000037">
    <property type="protein sequence ID" value="HIF37192.1"/>
    <property type="molecule type" value="Genomic_DNA"/>
</dbReference>
<gene>
    <name evidence="2" type="ORF">EYQ70_02120</name>
</gene>
<dbReference type="AlphaFoldDB" id="A0A7J4GVV2"/>
<comment type="caution">
    <text evidence="2">The sequence shown here is derived from an EMBL/GenBank/DDBJ whole genome shotgun (WGS) entry which is preliminary data.</text>
</comment>
<dbReference type="InterPro" id="IPR027417">
    <property type="entry name" value="P-loop_NTPase"/>
</dbReference>
<organism evidence="2 3">
    <name type="scientific">Marine Group III euryarchaeote</name>
    <dbReference type="NCBI Taxonomy" id="2173149"/>
    <lineage>
        <taxon>Archaea</taxon>
        <taxon>Methanobacteriati</taxon>
        <taxon>Thermoplasmatota</taxon>
        <taxon>Thermoplasmata</taxon>
        <taxon>Candidatus Thermoprofundales</taxon>
    </lineage>
</organism>